<name>A0A6A1UVF9_9ROSI</name>
<dbReference type="Pfam" id="PF03016">
    <property type="entry name" value="Exostosin_GT47"/>
    <property type="match status" value="1"/>
</dbReference>
<feature type="compositionally biased region" description="Basic and acidic residues" evidence="6">
    <location>
        <begin position="820"/>
        <end position="833"/>
    </location>
</feature>
<keyword evidence="10" id="KW-1185">Reference proteome</keyword>
<dbReference type="GO" id="GO:0016757">
    <property type="term" value="F:glycosyltransferase activity"/>
    <property type="evidence" value="ECO:0007669"/>
    <property type="project" value="UniProtKB-KW"/>
</dbReference>
<evidence type="ECO:0000256" key="5">
    <source>
        <dbReference type="ARBA" id="ARBA00023034"/>
    </source>
</evidence>
<dbReference type="EMBL" id="RXIC02000026">
    <property type="protein sequence ID" value="KAB1204362.1"/>
    <property type="molecule type" value="Genomic_DNA"/>
</dbReference>
<keyword evidence="5" id="KW-0333">Golgi apparatus</keyword>
<evidence type="ECO:0000256" key="6">
    <source>
        <dbReference type="SAM" id="MobiDB-lite"/>
    </source>
</evidence>
<feature type="compositionally biased region" description="Polar residues" evidence="6">
    <location>
        <begin position="213"/>
        <end position="252"/>
    </location>
</feature>
<feature type="compositionally biased region" description="Polar residues" evidence="6">
    <location>
        <begin position="847"/>
        <end position="857"/>
    </location>
</feature>
<dbReference type="InterPro" id="IPR004263">
    <property type="entry name" value="Exostosin"/>
</dbReference>
<gene>
    <name evidence="9" type="ORF">CJ030_MR8G014187</name>
</gene>
<reference evidence="9 10" key="1">
    <citation type="journal article" date="2019" name="Plant Biotechnol. J.">
        <title>The red bayberry genome and genetic basis of sex determination.</title>
        <authorList>
            <person name="Jia H.M."/>
            <person name="Jia H.J."/>
            <person name="Cai Q.L."/>
            <person name="Wang Y."/>
            <person name="Zhao H.B."/>
            <person name="Yang W.F."/>
            <person name="Wang G.Y."/>
            <person name="Li Y.H."/>
            <person name="Zhan D.L."/>
            <person name="Shen Y.T."/>
            <person name="Niu Q.F."/>
            <person name="Chang L."/>
            <person name="Qiu J."/>
            <person name="Zhao L."/>
            <person name="Xie H.B."/>
            <person name="Fu W.Y."/>
            <person name="Jin J."/>
            <person name="Li X.W."/>
            <person name="Jiao Y."/>
            <person name="Zhou C.C."/>
            <person name="Tu T."/>
            <person name="Chai C.Y."/>
            <person name="Gao J.L."/>
            <person name="Fan L.J."/>
            <person name="van de Weg E."/>
            <person name="Wang J.Y."/>
            <person name="Gao Z.S."/>
        </authorList>
    </citation>
    <scope>NUCLEOTIDE SEQUENCE [LARGE SCALE GENOMIC DNA]</scope>
    <source>
        <tissue evidence="9">Leaves</tissue>
    </source>
</reference>
<feature type="compositionally biased region" description="Basic and acidic residues" evidence="6">
    <location>
        <begin position="679"/>
        <end position="692"/>
    </location>
</feature>
<dbReference type="PANTHER" id="PTHR11062:SF108">
    <property type="entry name" value="EXOSTOSIN FAMILY PROTEIN"/>
    <property type="match status" value="1"/>
</dbReference>
<organism evidence="9 10">
    <name type="scientific">Morella rubra</name>
    <name type="common">Chinese bayberry</name>
    <dbReference type="NCBI Taxonomy" id="262757"/>
    <lineage>
        <taxon>Eukaryota</taxon>
        <taxon>Viridiplantae</taxon>
        <taxon>Streptophyta</taxon>
        <taxon>Embryophyta</taxon>
        <taxon>Tracheophyta</taxon>
        <taxon>Spermatophyta</taxon>
        <taxon>Magnoliopsida</taxon>
        <taxon>eudicotyledons</taxon>
        <taxon>Gunneridae</taxon>
        <taxon>Pentapetalae</taxon>
        <taxon>rosids</taxon>
        <taxon>fabids</taxon>
        <taxon>Fagales</taxon>
        <taxon>Myricaceae</taxon>
        <taxon>Morella</taxon>
    </lineage>
</organism>
<dbReference type="GO" id="GO:0000139">
    <property type="term" value="C:Golgi membrane"/>
    <property type="evidence" value="ECO:0007669"/>
    <property type="project" value="UniProtKB-SubCell"/>
</dbReference>
<keyword evidence="3" id="KW-0808">Transferase</keyword>
<evidence type="ECO:0000313" key="10">
    <source>
        <dbReference type="Proteomes" id="UP000516437"/>
    </source>
</evidence>
<protein>
    <recommendedName>
        <fullName evidence="8">Exostosin GT47 domain-containing protein</fullName>
    </recommendedName>
</protein>
<evidence type="ECO:0000259" key="8">
    <source>
        <dbReference type="Pfam" id="PF03016"/>
    </source>
</evidence>
<feature type="compositionally biased region" description="Basic and acidic residues" evidence="6">
    <location>
        <begin position="159"/>
        <end position="171"/>
    </location>
</feature>
<feature type="transmembrane region" description="Helical" evidence="7">
    <location>
        <begin position="16"/>
        <end position="33"/>
    </location>
</feature>
<evidence type="ECO:0000256" key="4">
    <source>
        <dbReference type="ARBA" id="ARBA00022968"/>
    </source>
</evidence>
<evidence type="ECO:0000256" key="1">
    <source>
        <dbReference type="ARBA" id="ARBA00004323"/>
    </source>
</evidence>
<proteinExistence type="inferred from homology"/>
<keyword evidence="7" id="KW-0472">Membrane</keyword>
<dbReference type="PANTHER" id="PTHR11062">
    <property type="entry name" value="EXOSTOSIN HEPARAN SULFATE GLYCOSYLTRANSFERASE -RELATED"/>
    <property type="match status" value="1"/>
</dbReference>
<dbReference type="AlphaFoldDB" id="A0A6A1UVF9"/>
<keyword evidence="7" id="KW-0812">Transmembrane</keyword>
<evidence type="ECO:0000256" key="2">
    <source>
        <dbReference type="ARBA" id="ARBA00010271"/>
    </source>
</evidence>
<comment type="subcellular location">
    <subcellularLocation>
        <location evidence="1">Golgi apparatus membrane</location>
        <topology evidence="1">Single-pass type II membrane protein</topology>
    </subcellularLocation>
</comment>
<evidence type="ECO:0000256" key="7">
    <source>
        <dbReference type="SAM" id="Phobius"/>
    </source>
</evidence>
<feature type="region of interest" description="Disordered" evidence="6">
    <location>
        <begin position="159"/>
        <end position="181"/>
    </location>
</feature>
<comment type="caution">
    <text evidence="9">The sequence shown here is derived from an EMBL/GenBank/DDBJ whole genome shotgun (WGS) entry which is preliminary data.</text>
</comment>
<sequence length="887" mass="100189">MGQQLLSSCQVETRRLIWLTGMMFAVIVAFRYYELANCNFLSPLYSSGKASVVGNSSFQTGNSPPKSDGIGNMSIGIGSDSPNTYVIHKGVNSTGTSNGRVRDAEDVPLSERNGGSKNSPGLDEDINTDKDSPSEDVVQLANNSVPANFKSVDNAFDSEARETEQRLEQKNDTTASNFSIAKFKKDDNTSSFEHMENSGADFASPLSVFPPMNLSSNATSPPVVDRTTTSASKENSGKLQNDLPQSGKNSTLDRVPEVNTGLQMPASSVVMISEMNSLLLQSRASYHSVTPGWSSAVDQELLNAKLLVENAPIVKNDPDLYAPIYRNGSMFKRSYKLMEDTLKVYIYKEGEKPVLHQPFLSGIYASEGWFMKLLEANKKFTTKNPRKAHLFYLPFSSRMLEETHYIANSHSFDNLIQFLKNYLDQIAAKHPFWNRTGGADHFLVACHDWAPVETNQHMAKCIRALCNADVKEGFVLGKDVSLPETYVKSPQNPLRDLGGKPPSQRSILAFFAGNLHGYVRPILLQHWENKDPDMKIFGRMRKSKHNKNYLKHMKNSKYCICAKGYEVNSPRVVEAIFHECVPVIISDNFVPPFFEVLNWESFAVFVLEKDIPNLKSILLSIPEQRYLEMQMRVKKVQKHFLWHAKPVKYDIFHMILHSVWYNRLYQGVKREENVQIAKEVRPSHLKEDHETKSSVVRMKPGYQDGSSKGKVDSSFANKRKIEGSSKQPVDSKQKSVTTVVKTEVKSKTTTSSSKTTTRKTTTRVKEKKVYTLAGQKFDPPEEREPLRIFYESLSKQIPTSEMAEFWMMEHGLLSPERAKKAFEKKQRRQKELRMGTPIKSVKPASKPESSQKQQLASKNGDLKAKKRIIHDSDDDDEFILSPKRRKG</sequence>
<comment type="similarity">
    <text evidence="2">Belongs to the glycosyltransferase 47 family.</text>
</comment>
<dbReference type="Proteomes" id="UP000516437">
    <property type="component" value="Chromosome 8"/>
</dbReference>
<evidence type="ECO:0000256" key="3">
    <source>
        <dbReference type="ARBA" id="ARBA00022676"/>
    </source>
</evidence>
<keyword evidence="3" id="KW-0328">Glycosyltransferase</keyword>
<feature type="region of interest" description="Disordered" evidence="6">
    <location>
        <begin position="820"/>
        <end position="887"/>
    </location>
</feature>
<dbReference type="InterPro" id="IPR040911">
    <property type="entry name" value="Exostosin_GT47"/>
</dbReference>
<accession>A0A6A1UVF9</accession>
<feature type="domain" description="Exostosin GT47" evidence="8">
    <location>
        <begin position="339"/>
        <end position="619"/>
    </location>
</feature>
<feature type="region of interest" description="Disordered" evidence="6">
    <location>
        <begin position="86"/>
        <end position="135"/>
    </location>
</feature>
<feature type="region of interest" description="Disordered" evidence="6">
    <location>
        <begin position="213"/>
        <end position="253"/>
    </location>
</feature>
<dbReference type="OrthoDB" id="1924787at2759"/>
<feature type="region of interest" description="Disordered" evidence="6">
    <location>
        <begin position="679"/>
        <end position="714"/>
    </location>
</feature>
<keyword evidence="7" id="KW-1133">Transmembrane helix</keyword>
<keyword evidence="4" id="KW-0735">Signal-anchor</keyword>
<evidence type="ECO:0000313" key="9">
    <source>
        <dbReference type="EMBL" id="KAB1204362.1"/>
    </source>
</evidence>